<keyword evidence="2" id="KW-1185">Reference proteome</keyword>
<protein>
    <submittedName>
        <fullName evidence="1">Uncharacterized protein</fullName>
    </submittedName>
</protein>
<reference evidence="1 2" key="1">
    <citation type="journal article" date="2015" name="Genome Biol. Evol.">
        <title>Phylogenomic analyses indicate that early fungi evolved digesting cell walls of algal ancestors of land plants.</title>
        <authorList>
            <person name="Chang Y."/>
            <person name="Wang S."/>
            <person name="Sekimoto S."/>
            <person name="Aerts A.L."/>
            <person name="Choi C."/>
            <person name="Clum A."/>
            <person name="LaButti K.M."/>
            <person name="Lindquist E.A."/>
            <person name="Yee Ngan C."/>
            <person name="Ohm R.A."/>
            <person name="Salamov A.A."/>
            <person name="Grigoriev I.V."/>
            <person name="Spatafora J.W."/>
            <person name="Berbee M.L."/>
        </authorList>
    </citation>
    <scope>NUCLEOTIDE SEQUENCE [LARGE SCALE GENOMIC DNA]</scope>
    <source>
        <strain evidence="1 2">NRRL 28638</strain>
    </source>
</reference>
<accession>A0A137PE45</accession>
<dbReference type="OrthoDB" id="5596547at2759"/>
<gene>
    <name evidence="1" type="ORF">CONCODRAFT_167550</name>
</gene>
<sequence length="629" mass="74115">MSTNNENLYCDPLILQMEEMLKVADKVKSRHVNVELECRMVIPDRLVPQNLHFKDLTIQYYKSWRYQTLTIRSLPSEKCRNLRSTNKNHKCKNVCKCLDFETKETVKRKNLKFISIVCSVEKRKQKIEFPIYKHISRKIRRANIDNNVVITNEEGIYTLEVEYNKQNLQEYATLLKKYVIPHWPCAKPCDAYSSEILSRINEGWYISSKLDGVHVMLYDNILIDDTGFTHNIKKSVNVQTSFPNVDKNLFSNSSNIYEGEKINDDIVLFDTYRYNGIDVSNLTYEERLKFIPEEVRKKVYSFKTYTEFCEAYDRCTNITHVSFPTDGYILTNNSKVNNLPSVYKSKAIPTVDLQYINGFLHLAGETHSSRVPLNHNNFVFEEGKIYEFDLNFKLIKERRDKIYPNVRMPVEIDPLSNIRNVYGVPCLRYHHNAVKMKLLSLLGKNNLLDIGSGFTRDIQKWNELKFEHVLAVDPNGEINSKIFNTEKRKTQITFIKDKIENIILADELESLSIFFVPWSNTFLDIMRRANKIALIIMDKPENTSNEYYSVRIESKKSKVKLSIYNTMTGVDVQEEIPNIEKIDKYMFENGFKKENFEFEMKFGHELEIKLSKMYSYIYYEIKNKFLIQI</sequence>
<dbReference type="SUPFAM" id="SSF56091">
    <property type="entry name" value="DNA ligase/mRNA capping enzyme, catalytic domain"/>
    <property type="match status" value="1"/>
</dbReference>
<dbReference type="EMBL" id="KQ964440">
    <property type="protein sequence ID" value="KXN73211.1"/>
    <property type="molecule type" value="Genomic_DNA"/>
</dbReference>
<dbReference type="Proteomes" id="UP000070444">
    <property type="component" value="Unassembled WGS sequence"/>
</dbReference>
<organism evidence="1 2">
    <name type="scientific">Conidiobolus coronatus (strain ATCC 28846 / CBS 209.66 / NRRL 28638)</name>
    <name type="common">Delacroixia coronata</name>
    <dbReference type="NCBI Taxonomy" id="796925"/>
    <lineage>
        <taxon>Eukaryota</taxon>
        <taxon>Fungi</taxon>
        <taxon>Fungi incertae sedis</taxon>
        <taxon>Zoopagomycota</taxon>
        <taxon>Entomophthoromycotina</taxon>
        <taxon>Entomophthoromycetes</taxon>
        <taxon>Entomophthorales</taxon>
        <taxon>Ancylistaceae</taxon>
        <taxon>Conidiobolus</taxon>
    </lineage>
</organism>
<dbReference type="AlphaFoldDB" id="A0A137PE45"/>
<evidence type="ECO:0000313" key="2">
    <source>
        <dbReference type="Proteomes" id="UP000070444"/>
    </source>
</evidence>
<name>A0A137PE45_CONC2</name>
<evidence type="ECO:0000313" key="1">
    <source>
        <dbReference type="EMBL" id="KXN73211.1"/>
    </source>
</evidence>
<proteinExistence type="predicted"/>
<dbReference type="Gene3D" id="3.30.470.30">
    <property type="entry name" value="DNA ligase/mRNA capping enzyme"/>
    <property type="match status" value="1"/>
</dbReference>